<evidence type="ECO:0000313" key="2">
    <source>
        <dbReference type="EMBL" id="GAK52378.1"/>
    </source>
</evidence>
<proteinExistence type="predicted"/>
<organism evidence="2">
    <name type="scientific">Candidatus Moduliflexus flocculans</name>
    <dbReference type="NCBI Taxonomy" id="1499966"/>
    <lineage>
        <taxon>Bacteria</taxon>
        <taxon>Candidatus Moduliflexota</taxon>
        <taxon>Candidatus Moduliflexia</taxon>
        <taxon>Candidatus Moduliflexales</taxon>
        <taxon>Candidatus Moduliflexaceae</taxon>
    </lineage>
</organism>
<accession>A0A081BPR2</accession>
<evidence type="ECO:0000256" key="1">
    <source>
        <dbReference type="SAM" id="SignalP"/>
    </source>
</evidence>
<keyword evidence="1" id="KW-0732">Signal</keyword>
<name>A0A081BPR2_9BACT</name>
<keyword evidence="3" id="KW-1185">Reference proteome</keyword>
<sequence length="232" mass="25122">MFLIRLQRLRTLFILFICCCAGCAGINSGQTPDDATCESPYVVQSSDELVEFLTQIAWTPVGNYSNNLPAVSQDVRVSGIMTLAAAQIPVPQSCLNRMDCRHDALLSVSPSLSDVICQTNDAGGSDTISLTDTTIRFRGIMRDTHPSRWNFSPMLEMISACSTPCSTGEFRCPADNTCWSSFDAYCRLCGGQSKEACACQSPEGVLPDGSECYFWVSGDVIQSGTCLSGICR</sequence>
<dbReference type="EMBL" id="DF820458">
    <property type="protein sequence ID" value="GAK52378.1"/>
    <property type="molecule type" value="Genomic_DNA"/>
</dbReference>
<evidence type="ECO:0000313" key="3">
    <source>
        <dbReference type="Proteomes" id="UP000030700"/>
    </source>
</evidence>
<dbReference type="HOGENOM" id="CLU_1192901_0_0_0"/>
<protein>
    <submittedName>
        <fullName evidence="2">Uncharacterized protein</fullName>
    </submittedName>
</protein>
<dbReference type="Proteomes" id="UP000030700">
    <property type="component" value="Unassembled WGS sequence"/>
</dbReference>
<feature type="signal peptide" evidence="1">
    <location>
        <begin position="1"/>
        <end position="24"/>
    </location>
</feature>
<gene>
    <name evidence="2" type="ORF">U14_03629</name>
</gene>
<feature type="chain" id="PRO_5001755297" evidence="1">
    <location>
        <begin position="25"/>
        <end position="232"/>
    </location>
</feature>
<reference evidence="2" key="1">
    <citation type="journal article" date="2015" name="PeerJ">
        <title>First genomic representation of candidate bacterial phylum KSB3 points to enhanced environmental sensing as a trigger of wastewater bulking.</title>
        <authorList>
            <person name="Sekiguchi Y."/>
            <person name="Ohashi A."/>
            <person name="Parks D.H."/>
            <person name="Yamauchi T."/>
            <person name="Tyson G.W."/>
            <person name="Hugenholtz P."/>
        </authorList>
    </citation>
    <scope>NUCLEOTIDE SEQUENCE [LARGE SCALE GENOMIC DNA]</scope>
</reference>
<dbReference type="AlphaFoldDB" id="A0A081BPR2"/>